<dbReference type="Gene3D" id="1.10.260.40">
    <property type="entry name" value="lambda repressor-like DNA-binding domains"/>
    <property type="match status" value="1"/>
</dbReference>
<dbReference type="InterPro" id="IPR001387">
    <property type="entry name" value="Cro/C1-type_HTH"/>
</dbReference>
<dbReference type="Pfam" id="PF13560">
    <property type="entry name" value="HTH_31"/>
    <property type="match status" value="1"/>
</dbReference>
<reference evidence="2 3" key="1">
    <citation type="submission" date="2018-09" db="EMBL/GenBank/DDBJ databases">
        <title>Complete genome sequence of Cupriavidus oxalaticus T2, a bacterium capable of phenol tolerance and degradation.</title>
        <authorList>
            <person name="Yan J."/>
        </authorList>
    </citation>
    <scope>NUCLEOTIDE SEQUENCE [LARGE SCALE GENOMIC DNA]</scope>
    <source>
        <strain evidence="2 3">T2</strain>
    </source>
</reference>
<dbReference type="InterPro" id="IPR052345">
    <property type="entry name" value="Rad_response_metalloprotease"/>
</dbReference>
<proteinExistence type="predicted"/>
<accession>A0A5P3VE44</accession>
<dbReference type="PROSITE" id="PS50943">
    <property type="entry name" value="HTH_CROC1"/>
    <property type="match status" value="1"/>
</dbReference>
<sequence>MSQEKSDSADEQRLLLAQRLREAREYVGLSQEDVAATLGISRPAVTNIEAGVRKVEAVELDKLSQLYGQTVAYLLTGESSKTDAKVAFLARATQGLSEQDLEELGRFADFLRSSGKSKRRGP</sequence>
<dbReference type="SUPFAM" id="SSF47413">
    <property type="entry name" value="lambda repressor-like DNA-binding domains"/>
    <property type="match status" value="1"/>
</dbReference>
<dbReference type="Proteomes" id="UP000325743">
    <property type="component" value="Chromosome 1"/>
</dbReference>
<dbReference type="EMBL" id="CP032518">
    <property type="protein sequence ID" value="QEZ44115.1"/>
    <property type="molecule type" value="Genomic_DNA"/>
</dbReference>
<feature type="domain" description="HTH cro/C1-type" evidence="1">
    <location>
        <begin position="20"/>
        <end position="74"/>
    </location>
</feature>
<dbReference type="SMART" id="SM00530">
    <property type="entry name" value="HTH_XRE"/>
    <property type="match status" value="1"/>
</dbReference>
<dbReference type="PANTHER" id="PTHR43236">
    <property type="entry name" value="ANTITOXIN HIGA1"/>
    <property type="match status" value="1"/>
</dbReference>
<organism evidence="2 3">
    <name type="scientific">Cupriavidus oxalaticus</name>
    <dbReference type="NCBI Taxonomy" id="96344"/>
    <lineage>
        <taxon>Bacteria</taxon>
        <taxon>Pseudomonadati</taxon>
        <taxon>Pseudomonadota</taxon>
        <taxon>Betaproteobacteria</taxon>
        <taxon>Burkholderiales</taxon>
        <taxon>Burkholderiaceae</taxon>
        <taxon>Cupriavidus</taxon>
    </lineage>
</organism>
<dbReference type="AlphaFoldDB" id="A0A5P3VE44"/>
<dbReference type="CDD" id="cd00093">
    <property type="entry name" value="HTH_XRE"/>
    <property type="match status" value="1"/>
</dbReference>
<dbReference type="RefSeq" id="WP_071039777.1">
    <property type="nucleotide sequence ID" value="NZ_CP032518.1"/>
</dbReference>
<gene>
    <name evidence="2" type="ORF">D2917_07620</name>
</gene>
<evidence type="ECO:0000313" key="3">
    <source>
        <dbReference type="Proteomes" id="UP000325743"/>
    </source>
</evidence>
<protein>
    <submittedName>
        <fullName evidence="2">XRE family transcriptional regulator</fullName>
    </submittedName>
</protein>
<dbReference type="PANTHER" id="PTHR43236:SF1">
    <property type="entry name" value="BLL7220 PROTEIN"/>
    <property type="match status" value="1"/>
</dbReference>
<dbReference type="GO" id="GO:0003677">
    <property type="term" value="F:DNA binding"/>
    <property type="evidence" value="ECO:0007669"/>
    <property type="project" value="InterPro"/>
</dbReference>
<evidence type="ECO:0000259" key="1">
    <source>
        <dbReference type="PROSITE" id="PS50943"/>
    </source>
</evidence>
<evidence type="ECO:0000313" key="2">
    <source>
        <dbReference type="EMBL" id="QEZ44115.1"/>
    </source>
</evidence>
<name>A0A5P3VE44_9BURK</name>
<dbReference type="InterPro" id="IPR010982">
    <property type="entry name" value="Lambda_DNA-bd_dom_sf"/>
</dbReference>